<sequence>MNAASESPFEAIRAFVSATADTNDVIESAEEAAREFGLLTPDAMTSEFLRFLAAQAAGEAASSGHTPTGIIMSPACGVLGLHVFEGINAASQTGHLTCIEPEVQHQQLAKKAFADAGQRPNTFRFLPSSPLDVIGRLAAESYDLAVAECAVEEIQPLVEQTLPALRVGGVLIVLDTLLDGLVADDERTDRQTNQARQADEAIRFLESARVARLPLGAGATIITKVG</sequence>
<dbReference type="OrthoDB" id="4774874at2"/>
<evidence type="ECO:0000313" key="5">
    <source>
        <dbReference type="Proteomes" id="UP000285278"/>
    </source>
</evidence>
<dbReference type="SUPFAM" id="SSF53335">
    <property type="entry name" value="S-adenosyl-L-methionine-dependent methyltransferases"/>
    <property type="match status" value="1"/>
</dbReference>
<dbReference type="Pfam" id="PF01596">
    <property type="entry name" value="Methyltransf_3"/>
    <property type="match status" value="1"/>
</dbReference>
<dbReference type="RefSeq" id="WP_025403093.1">
    <property type="nucleotide sequence ID" value="NZ_DYWY01000124.1"/>
</dbReference>
<reference evidence="4 5" key="1">
    <citation type="submission" date="2018-09" db="EMBL/GenBank/DDBJ databases">
        <title>Optimization and identification of Corynebacterium falsenii FN1-14 from fish paste.</title>
        <authorList>
            <person name="Daroonpunt R."/>
            <person name="Tanasupawat S."/>
        </authorList>
    </citation>
    <scope>NUCLEOTIDE SEQUENCE [LARGE SCALE GENOMIC DNA]</scope>
    <source>
        <strain evidence="4 5">FN1-14</strain>
    </source>
</reference>
<gene>
    <name evidence="4" type="ORF">D3M95_07620</name>
</gene>
<dbReference type="Gene3D" id="3.40.50.150">
    <property type="entry name" value="Vaccinia Virus protein VP39"/>
    <property type="match status" value="1"/>
</dbReference>
<dbReference type="AlphaFoldDB" id="A0A418Q6B9"/>
<dbReference type="GO" id="GO:0032259">
    <property type="term" value="P:methylation"/>
    <property type="evidence" value="ECO:0007669"/>
    <property type="project" value="UniProtKB-KW"/>
</dbReference>
<keyword evidence="3" id="KW-0949">S-adenosyl-L-methionine</keyword>
<evidence type="ECO:0000313" key="4">
    <source>
        <dbReference type="EMBL" id="RIX34418.1"/>
    </source>
</evidence>
<evidence type="ECO:0000256" key="3">
    <source>
        <dbReference type="ARBA" id="ARBA00022691"/>
    </source>
</evidence>
<dbReference type="InterPro" id="IPR029063">
    <property type="entry name" value="SAM-dependent_MTases_sf"/>
</dbReference>
<protein>
    <submittedName>
        <fullName evidence="4">O-methyltransferase</fullName>
    </submittedName>
</protein>
<evidence type="ECO:0000256" key="1">
    <source>
        <dbReference type="ARBA" id="ARBA00022603"/>
    </source>
</evidence>
<accession>A0A418Q6B9</accession>
<keyword evidence="5" id="KW-1185">Reference proteome</keyword>
<proteinExistence type="predicted"/>
<dbReference type="InterPro" id="IPR002935">
    <property type="entry name" value="SAM_O-MeTrfase"/>
</dbReference>
<comment type="caution">
    <text evidence="4">The sequence shown here is derived from an EMBL/GenBank/DDBJ whole genome shotgun (WGS) entry which is preliminary data.</text>
</comment>
<name>A0A418Q6B9_9CORY</name>
<organism evidence="4 5">
    <name type="scientific">Corynebacterium falsenii</name>
    <dbReference type="NCBI Taxonomy" id="108486"/>
    <lineage>
        <taxon>Bacteria</taxon>
        <taxon>Bacillati</taxon>
        <taxon>Actinomycetota</taxon>
        <taxon>Actinomycetes</taxon>
        <taxon>Mycobacteriales</taxon>
        <taxon>Corynebacteriaceae</taxon>
        <taxon>Corynebacterium</taxon>
    </lineage>
</organism>
<dbReference type="STRING" id="1451189.CFAL_07590"/>
<dbReference type="Proteomes" id="UP000285278">
    <property type="component" value="Unassembled WGS sequence"/>
</dbReference>
<evidence type="ECO:0000256" key="2">
    <source>
        <dbReference type="ARBA" id="ARBA00022679"/>
    </source>
</evidence>
<keyword evidence="2 4" id="KW-0808">Transferase</keyword>
<dbReference type="GO" id="GO:0008171">
    <property type="term" value="F:O-methyltransferase activity"/>
    <property type="evidence" value="ECO:0007669"/>
    <property type="project" value="InterPro"/>
</dbReference>
<keyword evidence="1 4" id="KW-0489">Methyltransferase</keyword>
<dbReference type="EMBL" id="QXJK01000007">
    <property type="protein sequence ID" value="RIX34418.1"/>
    <property type="molecule type" value="Genomic_DNA"/>
</dbReference>